<dbReference type="PANTHER" id="PTHR31116:SF29">
    <property type="entry name" value="DNA GLYCOSYLASE SUPERFAMILY PROTEIN"/>
    <property type="match status" value="1"/>
</dbReference>
<evidence type="ECO:0000313" key="2">
    <source>
        <dbReference type="Proteomes" id="UP001164803"/>
    </source>
</evidence>
<proteinExistence type="predicted"/>
<dbReference type="PANTHER" id="PTHR31116">
    <property type="entry name" value="OS04G0501200 PROTEIN"/>
    <property type="match status" value="1"/>
</dbReference>
<dbReference type="SUPFAM" id="SSF48150">
    <property type="entry name" value="DNA-glycosylase"/>
    <property type="match status" value="1"/>
</dbReference>
<dbReference type="Proteomes" id="UP001164803">
    <property type="component" value="Chromosome"/>
</dbReference>
<dbReference type="InterPro" id="IPR005019">
    <property type="entry name" value="Adenine_glyco"/>
</dbReference>
<protein>
    <submittedName>
        <fullName evidence="1">DNA-3-methyladenine glycosylase I</fullName>
    </submittedName>
</protein>
<dbReference type="EMBL" id="CP104064">
    <property type="protein sequence ID" value="WAH36126.1"/>
    <property type="molecule type" value="Genomic_DNA"/>
</dbReference>
<reference evidence="1" key="1">
    <citation type="submission" date="2022-08" db="EMBL/GenBank/DDBJ databases">
        <title>Alicyclobacillus dauci DSM2870, complete genome.</title>
        <authorList>
            <person name="Wang Q."/>
            <person name="Cai R."/>
            <person name="Wang Z."/>
        </authorList>
    </citation>
    <scope>NUCLEOTIDE SEQUENCE</scope>
    <source>
        <strain evidence="1">DSM 28700</strain>
    </source>
</reference>
<sequence>MQRCGWVNEDPLYLAYHDEEWGVPVYDDRKLFEFLVLEGAQAGLSWYTILRKRENYRTAFDGFDFGKVAAYGEDKVAELLFESSGIVRNRLKVASAIRNAKCFQEVREEFGTFSNYLWGFVDGERIVNHWRELSEVPVSTDLSDRLSKDLKRRGFNFVGTTIMYSYLQAVGVVMDHIVPCFRHSELQK</sequence>
<evidence type="ECO:0000313" key="1">
    <source>
        <dbReference type="EMBL" id="WAH36126.1"/>
    </source>
</evidence>
<accession>A0ABY6Z194</accession>
<gene>
    <name evidence="1" type="ORF">NZD86_18030</name>
</gene>
<dbReference type="Pfam" id="PF03352">
    <property type="entry name" value="Adenine_glyco"/>
    <property type="match status" value="1"/>
</dbReference>
<keyword evidence="2" id="KW-1185">Reference proteome</keyword>
<name>A0ABY6Z194_9BACL</name>
<dbReference type="InterPro" id="IPR011257">
    <property type="entry name" value="DNA_glycosylase"/>
</dbReference>
<dbReference type="Gene3D" id="1.10.340.30">
    <property type="entry name" value="Hypothetical protein, domain 2"/>
    <property type="match status" value="1"/>
</dbReference>
<dbReference type="RefSeq" id="WP_268043434.1">
    <property type="nucleotide sequence ID" value="NZ_CP104064.1"/>
</dbReference>
<organism evidence="1 2">
    <name type="scientific">Alicyclobacillus dauci</name>
    <dbReference type="NCBI Taxonomy" id="1475485"/>
    <lineage>
        <taxon>Bacteria</taxon>
        <taxon>Bacillati</taxon>
        <taxon>Bacillota</taxon>
        <taxon>Bacilli</taxon>
        <taxon>Bacillales</taxon>
        <taxon>Alicyclobacillaceae</taxon>
        <taxon>Alicyclobacillus</taxon>
    </lineage>
</organism>